<sequence length="524" mass="56370">MIGFLTAGWNRVFAVLGKVSMYRMVFLALLTLTVIAFGVSFFGLVAPTPLEMLATLVVLTLASGLVDVIAHRIIAQSLRLESSVITAFILLFVLRPTLDPLALVGVALAGAVAAASKYVLAWRGRHIFNPAAVGAAVLTIVSIWIPALGASAWWVGTPVLAAPVVVLGLGVLWRTEKIRMVLVFLLVAVAVGFVRTTMQYQSAGLVVEPATIFWSLLWSSPFLFLGVFMLSEPLTLPPRRWQQFLVAGVVGVLAGWPISLGEITLGQERALLVGNLVAFAFSVRAAVRLTLESREMITPTVRMLTFSAKRRIHFLPGQYLELDVPHHRPDARGTRREFSIASAPEDLPTIRIAFREYPAGAGGPAPSSYKRALAEVDAGASLAVTGIWGDFVLPSRAETPLLMVAAGIGITPFVSQLRHLHASGQHRDIVLVYVASEAAELAFRDDIAASGVPVVLFTRDDPGQLPESWQWARGVRLDAAGLLQVVPDLHTRHAAISGPPRLIADLAPALERAKSVTTDAFSGY</sequence>
<feature type="transmembrane region" description="Helical" evidence="2">
    <location>
        <begin position="241"/>
        <end position="258"/>
    </location>
</feature>
<dbReference type="InterPro" id="IPR017927">
    <property type="entry name" value="FAD-bd_FR_type"/>
</dbReference>
<dbReference type="InterPro" id="IPR001433">
    <property type="entry name" value="OxRdtase_FAD/NAD-bd"/>
</dbReference>
<dbReference type="CDD" id="cd00322">
    <property type="entry name" value="FNR_like"/>
    <property type="match status" value="1"/>
</dbReference>
<dbReference type="KEGG" id="msf:IT882_10970"/>
<dbReference type="PROSITE" id="PS51384">
    <property type="entry name" value="FAD_FR"/>
    <property type="match status" value="1"/>
</dbReference>
<dbReference type="Proteomes" id="UP000594480">
    <property type="component" value="Chromosome"/>
</dbReference>
<dbReference type="InterPro" id="IPR050415">
    <property type="entry name" value="MRET"/>
</dbReference>
<reference evidence="4 5" key="1">
    <citation type="submission" date="2020-11" db="EMBL/GenBank/DDBJ databases">
        <title>Amino acid is mineralized and recycled by bacteria in oceanic microbiome.</title>
        <authorList>
            <person name="Zheng L.Y."/>
        </authorList>
    </citation>
    <scope>NUCLEOTIDE SEQUENCE [LARGE SCALE GENOMIC DNA]</scope>
    <source>
        <strain evidence="4 5">A32-1</strain>
    </source>
</reference>
<dbReference type="SUPFAM" id="SSF52343">
    <property type="entry name" value="Ferredoxin reductase-like, C-terminal NADP-linked domain"/>
    <property type="match status" value="1"/>
</dbReference>
<dbReference type="GO" id="GO:0051537">
    <property type="term" value="F:2 iron, 2 sulfur cluster binding"/>
    <property type="evidence" value="ECO:0007669"/>
    <property type="project" value="UniProtKB-KW"/>
</dbReference>
<dbReference type="GO" id="GO:0016491">
    <property type="term" value="F:oxidoreductase activity"/>
    <property type="evidence" value="ECO:0007669"/>
    <property type="project" value="InterPro"/>
</dbReference>
<evidence type="ECO:0000259" key="3">
    <source>
        <dbReference type="PROSITE" id="PS51384"/>
    </source>
</evidence>
<evidence type="ECO:0000256" key="1">
    <source>
        <dbReference type="ARBA" id="ARBA00001974"/>
    </source>
</evidence>
<feature type="transmembrane region" description="Helical" evidence="2">
    <location>
        <begin position="210"/>
        <end position="229"/>
    </location>
</feature>
<keyword evidence="2" id="KW-0812">Transmembrane</keyword>
<dbReference type="InterPro" id="IPR039261">
    <property type="entry name" value="FNR_nucleotide-bd"/>
</dbReference>
<feature type="domain" description="FAD-binding FR-type" evidence="3">
    <location>
        <begin position="284"/>
        <end position="394"/>
    </location>
</feature>
<feature type="transmembrane region" description="Helical" evidence="2">
    <location>
        <begin position="100"/>
        <end position="120"/>
    </location>
</feature>
<gene>
    <name evidence="4" type="ORF">IT882_10970</name>
</gene>
<proteinExistence type="predicted"/>
<feature type="transmembrane region" description="Helical" evidence="2">
    <location>
        <begin position="127"/>
        <end position="147"/>
    </location>
</feature>
<accession>A0A7S8MWP9</accession>
<dbReference type="RefSeq" id="WP_195691886.1">
    <property type="nucleotide sequence ID" value="NZ_CP064760.1"/>
</dbReference>
<dbReference type="PANTHER" id="PTHR47354:SF5">
    <property type="entry name" value="PROTEIN RFBI"/>
    <property type="match status" value="1"/>
</dbReference>
<evidence type="ECO:0000313" key="4">
    <source>
        <dbReference type="EMBL" id="QPE03795.1"/>
    </source>
</evidence>
<dbReference type="SUPFAM" id="SSF63380">
    <property type="entry name" value="Riboflavin synthase domain-like"/>
    <property type="match status" value="1"/>
</dbReference>
<organism evidence="4 5">
    <name type="scientific">Microbacterium schleiferi</name>
    <dbReference type="NCBI Taxonomy" id="69362"/>
    <lineage>
        <taxon>Bacteria</taxon>
        <taxon>Bacillati</taxon>
        <taxon>Actinomycetota</taxon>
        <taxon>Actinomycetes</taxon>
        <taxon>Micrococcales</taxon>
        <taxon>Microbacteriaceae</taxon>
        <taxon>Microbacterium</taxon>
    </lineage>
</organism>
<feature type="transmembrane region" description="Helical" evidence="2">
    <location>
        <begin position="52"/>
        <end position="70"/>
    </location>
</feature>
<feature type="transmembrane region" description="Helical" evidence="2">
    <location>
        <begin position="180"/>
        <end position="198"/>
    </location>
</feature>
<dbReference type="Gene3D" id="3.40.50.80">
    <property type="entry name" value="Nucleotide-binding domain of ferredoxin-NADP reductase (FNR) module"/>
    <property type="match status" value="1"/>
</dbReference>
<feature type="transmembrane region" description="Helical" evidence="2">
    <location>
        <begin position="21"/>
        <end position="46"/>
    </location>
</feature>
<evidence type="ECO:0000256" key="2">
    <source>
        <dbReference type="SAM" id="Phobius"/>
    </source>
</evidence>
<keyword evidence="2" id="KW-0472">Membrane</keyword>
<comment type="cofactor">
    <cofactor evidence="1">
        <name>FAD</name>
        <dbReference type="ChEBI" id="CHEBI:57692"/>
    </cofactor>
</comment>
<name>A0A7S8MWP9_9MICO</name>
<dbReference type="AlphaFoldDB" id="A0A7S8MWP9"/>
<protein>
    <submittedName>
        <fullName evidence="4">Flavodoxin reductase</fullName>
    </submittedName>
</protein>
<dbReference type="InterPro" id="IPR017938">
    <property type="entry name" value="Riboflavin_synthase-like_b-brl"/>
</dbReference>
<dbReference type="EMBL" id="CP064760">
    <property type="protein sequence ID" value="QPE03795.1"/>
    <property type="molecule type" value="Genomic_DNA"/>
</dbReference>
<keyword evidence="2" id="KW-1133">Transmembrane helix</keyword>
<dbReference type="Gene3D" id="2.40.30.10">
    <property type="entry name" value="Translation factors"/>
    <property type="match status" value="1"/>
</dbReference>
<evidence type="ECO:0000313" key="5">
    <source>
        <dbReference type="Proteomes" id="UP000594480"/>
    </source>
</evidence>
<dbReference type="Pfam" id="PF00175">
    <property type="entry name" value="NAD_binding_1"/>
    <property type="match status" value="1"/>
</dbReference>
<keyword evidence="5" id="KW-1185">Reference proteome</keyword>
<feature type="transmembrane region" description="Helical" evidence="2">
    <location>
        <begin position="153"/>
        <end position="173"/>
    </location>
</feature>
<dbReference type="PANTHER" id="PTHR47354">
    <property type="entry name" value="NADH OXIDOREDUCTASE HCR"/>
    <property type="match status" value="1"/>
</dbReference>